<proteinExistence type="predicted"/>
<name>A0ACC0IQW3_9ERIC</name>
<protein>
    <submittedName>
        <fullName evidence="1">Pleiotropic drug resistance protein 3</fullName>
    </submittedName>
</protein>
<comment type="caution">
    <text evidence="1">The sequence shown here is derived from an EMBL/GenBank/DDBJ whole genome shotgun (WGS) entry which is preliminary data.</text>
</comment>
<keyword evidence="2" id="KW-1185">Reference proteome</keyword>
<sequence length="244" mass="26892">MSRPSAKIMMPDLVSGKTHLSVWGLIVILFMPGKKFDLGSSFQRHSSSFGSISGLSSVKDDVDDECALQWAAIERLPTFKRLRSSSFDENDGSNVDAQGKRVVDVTKLGALERNMFIDKLIKHIENDNLRLLHKLRKRIDKVGVKLSTVEVRYNNLRVEAECEVVHGKPLPTLWNSLKIILFDCAKLPGLKSQEAKITIIDDVNGIIKPGRTTLLLGPPGCGKATLLKALSGKLSKSLKECNSA</sequence>
<organism evidence="1 2">
    <name type="scientific">Camellia lanceoleosa</name>
    <dbReference type="NCBI Taxonomy" id="1840588"/>
    <lineage>
        <taxon>Eukaryota</taxon>
        <taxon>Viridiplantae</taxon>
        <taxon>Streptophyta</taxon>
        <taxon>Embryophyta</taxon>
        <taxon>Tracheophyta</taxon>
        <taxon>Spermatophyta</taxon>
        <taxon>Magnoliopsida</taxon>
        <taxon>eudicotyledons</taxon>
        <taxon>Gunneridae</taxon>
        <taxon>Pentapetalae</taxon>
        <taxon>asterids</taxon>
        <taxon>Ericales</taxon>
        <taxon>Theaceae</taxon>
        <taxon>Camellia</taxon>
    </lineage>
</organism>
<dbReference type="EMBL" id="CM045760">
    <property type="protein sequence ID" value="KAI8028259.1"/>
    <property type="molecule type" value="Genomic_DNA"/>
</dbReference>
<reference evidence="1 2" key="1">
    <citation type="journal article" date="2022" name="Plant J.">
        <title>Chromosome-level genome of Camellia lanceoleosa provides a valuable resource for understanding genome evolution and self-incompatibility.</title>
        <authorList>
            <person name="Gong W."/>
            <person name="Xiao S."/>
            <person name="Wang L."/>
            <person name="Liao Z."/>
            <person name="Chang Y."/>
            <person name="Mo W."/>
            <person name="Hu G."/>
            <person name="Li W."/>
            <person name="Zhao G."/>
            <person name="Zhu H."/>
            <person name="Hu X."/>
            <person name="Ji K."/>
            <person name="Xiang X."/>
            <person name="Song Q."/>
            <person name="Yuan D."/>
            <person name="Jin S."/>
            <person name="Zhang L."/>
        </authorList>
    </citation>
    <scope>NUCLEOTIDE SEQUENCE [LARGE SCALE GENOMIC DNA]</scope>
    <source>
        <strain evidence="1">SQ_2022a</strain>
    </source>
</reference>
<evidence type="ECO:0000313" key="2">
    <source>
        <dbReference type="Proteomes" id="UP001060215"/>
    </source>
</evidence>
<evidence type="ECO:0000313" key="1">
    <source>
        <dbReference type="EMBL" id="KAI8028259.1"/>
    </source>
</evidence>
<gene>
    <name evidence="1" type="ORF">LOK49_LG02G02432</name>
</gene>
<dbReference type="Proteomes" id="UP001060215">
    <property type="component" value="Chromosome 3"/>
</dbReference>
<accession>A0ACC0IQW3</accession>